<reference evidence="6 7" key="1">
    <citation type="submission" date="2017-05" db="EMBL/GenBank/DDBJ databases">
        <title>The Genome Sequence of Tsuchiyaea wingfieldii DSM 27421.</title>
        <authorList>
            <person name="Cuomo C."/>
            <person name="Passer A."/>
            <person name="Billmyre B."/>
            <person name="Heitman J."/>
        </authorList>
    </citation>
    <scope>NUCLEOTIDE SEQUENCE [LARGE SCALE GENOMIC DNA]</scope>
    <source>
        <strain evidence="6 7">DSM 27421</strain>
    </source>
</reference>
<protein>
    <recommendedName>
        <fullName evidence="5">Homeobox domain-containing protein</fullName>
    </recommendedName>
</protein>
<feature type="compositionally biased region" description="Low complexity" evidence="4">
    <location>
        <begin position="64"/>
        <end position="90"/>
    </location>
</feature>
<comment type="caution">
    <text evidence="6">The sequence shown here is derived from an EMBL/GenBank/DDBJ whole genome shotgun (WGS) entry which is preliminary data.</text>
</comment>
<dbReference type="InterPro" id="IPR001356">
    <property type="entry name" value="HD"/>
</dbReference>
<dbReference type="PANTHER" id="PTHR24323:SF7">
    <property type="entry name" value="HOMEOBOX DOMAIN-CONTAINING PROTEIN"/>
    <property type="match status" value="1"/>
</dbReference>
<feature type="domain" description="Homeobox" evidence="5">
    <location>
        <begin position="186"/>
        <end position="246"/>
    </location>
</feature>
<evidence type="ECO:0000256" key="3">
    <source>
        <dbReference type="RuleBase" id="RU000682"/>
    </source>
</evidence>
<feature type="compositionally biased region" description="Low complexity" evidence="4">
    <location>
        <begin position="29"/>
        <end position="40"/>
    </location>
</feature>
<feature type="compositionally biased region" description="Polar residues" evidence="4">
    <location>
        <begin position="411"/>
        <end position="420"/>
    </location>
</feature>
<evidence type="ECO:0000256" key="1">
    <source>
        <dbReference type="ARBA" id="ARBA00004123"/>
    </source>
</evidence>
<dbReference type="GO" id="GO:0005634">
    <property type="term" value="C:nucleus"/>
    <property type="evidence" value="ECO:0007669"/>
    <property type="project" value="UniProtKB-SubCell"/>
</dbReference>
<dbReference type="CDD" id="cd00086">
    <property type="entry name" value="homeodomain"/>
    <property type="match status" value="1"/>
</dbReference>
<evidence type="ECO:0000256" key="2">
    <source>
        <dbReference type="PROSITE-ProRule" id="PRU00108"/>
    </source>
</evidence>
<feature type="region of interest" description="Disordered" evidence="4">
    <location>
        <begin position="29"/>
        <end position="98"/>
    </location>
</feature>
<keyword evidence="2 3" id="KW-0238">DNA-binding</keyword>
<keyword evidence="2 3" id="KW-0539">Nucleus</keyword>
<dbReference type="InterPro" id="IPR051775">
    <property type="entry name" value="Homeobox_domain"/>
</dbReference>
<evidence type="ECO:0000259" key="5">
    <source>
        <dbReference type="PROSITE" id="PS50071"/>
    </source>
</evidence>
<dbReference type="SMART" id="SM00389">
    <property type="entry name" value="HOX"/>
    <property type="match status" value="1"/>
</dbReference>
<dbReference type="GO" id="GO:0000976">
    <property type="term" value="F:transcription cis-regulatory region binding"/>
    <property type="evidence" value="ECO:0007669"/>
    <property type="project" value="TreeGrafter"/>
</dbReference>
<dbReference type="EMBL" id="NIDF01000001">
    <property type="protein sequence ID" value="TYJ59035.1"/>
    <property type="molecule type" value="Genomic_DNA"/>
</dbReference>
<feature type="region of interest" description="Disordered" evidence="4">
    <location>
        <begin position="298"/>
        <end position="433"/>
    </location>
</feature>
<comment type="subcellular location">
    <subcellularLocation>
        <location evidence="1 2 3">Nucleus</location>
    </subcellularLocation>
</comment>
<dbReference type="GO" id="GO:0006355">
    <property type="term" value="P:regulation of DNA-templated transcription"/>
    <property type="evidence" value="ECO:0007669"/>
    <property type="project" value="TreeGrafter"/>
</dbReference>
<dbReference type="SUPFAM" id="SSF46689">
    <property type="entry name" value="Homeodomain-like"/>
    <property type="match status" value="1"/>
</dbReference>
<dbReference type="Gene3D" id="1.10.10.60">
    <property type="entry name" value="Homeodomain-like"/>
    <property type="match status" value="1"/>
</dbReference>
<name>A0A5D3B5K6_9TREE</name>
<gene>
    <name evidence="6" type="ORF">B9479_000024</name>
</gene>
<dbReference type="InterPro" id="IPR009057">
    <property type="entry name" value="Homeodomain-like_sf"/>
</dbReference>
<accession>A0A5D3B5K6</accession>
<evidence type="ECO:0000313" key="7">
    <source>
        <dbReference type="Proteomes" id="UP000322245"/>
    </source>
</evidence>
<organism evidence="6 7">
    <name type="scientific">Cryptococcus floricola</name>
    <dbReference type="NCBI Taxonomy" id="2591691"/>
    <lineage>
        <taxon>Eukaryota</taxon>
        <taxon>Fungi</taxon>
        <taxon>Dikarya</taxon>
        <taxon>Basidiomycota</taxon>
        <taxon>Agaricomycotina</taxon>
        <taxon>Tremellomycetes</taxon>
        <taxon>Tremellales</taxon>
        <taxon>Cryptococcaceae</taxon>
        <taxon>Cryptococcus</taxon>
    </lineage>
</organism>
<evidence type="ECO:0000256" key="4">
    <source>
        <dbReference type="SAM" id="MobiDB-lite"/>
    </source>
</evidence>
<keyword evidence="2 3" id="KW-0371">Homeobox</keyword>
<feature type="DNA-binding region" description="Homeobox" evidence="2">
    <location>
        <begin position="188"/>
        <end position="247"/>
    </location>
</feature>
<feature type="compositionally biased region" description="Polar residues" evidence="4">
    <location>
        <begin position="322"/>
        <end position="339"/>
    </location>
</feature>
<sequence length="531" mass="58082">MHQHPKDPQPTIPIPTALAYLTLNSHLHSSSASPSLPPLHQIHPHPTLSRSLPHPALPPMPQCTRSSSRVRSKPSPSSSLSSPAATRTSPHAPKYINLPRASSESDIASVSSPFLLKLPLSHTSFLAGLQPPATAPWSSSEPEAYLEWVPDWWHDESHAEHKLAAIDKKSENEWDYLESAWLDNSRSKSLGRRRFTTSQLQLLEVQWSLDTCPEKVERQRLARYMGTKTKHVNIWFQNRRQYTKKARTDGEDPQPAYLAVEGLVQPTSAMKSIVQTIVAGQLHRDNCLAMAAGDLTTATSRPGRSARRKPLRLASAAPTPDPTTNLGLSTPAVSNSSPLSAKRHKRARNLEETSTNEGPRIPVGKRPREDVTNFGKQNIDSKSLGEIRPAAGYSPASSANRFASMTHDAHSPTSQRSFSHPVTFDDDRRPLSAAPPITSTYCGPSIWSPPTLSQGSSSASSTGSFAFEQMVSAPRAWSLSEAVPTTSMPKVVGHEGMLKDEGDGYDTVREVWDILDAADILLNMGRRASVC</sequence>
<keyword evidence="7" id="KW-1185">Reference proteome</keyword>
<evidence type="ECO:0000313" key="6">
    <source>
        <dbReference type="EMBL" id="TYJ59035.1"/>
    </source>
</evidence>
<dbReference type="PANTHER" id="PTHR24323">
    <property type="entry name" value="CEH-10 HOMEODOMAIN-CONTAINING HOMOLOG"/>
    <property type="match status" value="1"/>
</dbReference>
<dbReference type="AlphaFoldDB" id="A0A5D3B5K6"/>
<dbReference type="Proteomes" id="UP000322245">
    <property type="component" value="Unassembled WGS sequence"/>
</dbReference>
<dbReference type="PROSITE" id="PS50071">
    <property type="entry name" value="HOMEOBOX_2"/>
    <property type="match status" value="1"/>
</dbReference>
<proteinExistence type="predicted"/>
<dbReference type="Pfam" id="PF00046">
    <property type="entry name" value="Homeodomain"/>
    <property type="match status" value="1"/>
</dbReference>